<protein>
    <recommendedName>
        <fullName evidence="4">Integral membrane protein</fullName>
    </recommendedName>
</protein>
<dbReference type="AlphaFoldDB" id="S0KLF8"/>
<dbReference type="STRING" id="1140003.OMY_02126"/>
<dbReference type="RefSeq" id="WP_016186556.1">
    <property type="nucleotide sequence ID" value="NZ_ASWO01000006.1"/>
</dbReference>
<feature type="transmembrane region" description="Helical" evidence="1">
    <location>
        <begin position="79"/>
        <end position="96"/>
    </location>
</feature>
<feature type="transmembrane region" description="Helical" evidence="1">
    <location>
        <begin position="56"/>
        <end position="72"/>
    </location>
</feature>
<name>S0KLF8_9ENTE</name>
<evidence type="ECO:0000313" key="3">
    <source>
        <dbReference type="Proteomes" id="UP000015961"/>
    </source>
</evidence>
<evidence type="ECO:0000313" key="2">
    <source>
        <dbReference type="EMBL" id="EOT83438.1"/>
    </source>
</evidence>
<gene>
    <name evidence="2" type="ORF">I573_01988</name>
</gene>
<organism evidence="2 3">
    <name type="scientific">Enterococcus sulfureus ATCC 49903</name>
    <dbReference type="NCBI Taxonomy" id="1140003"/>
    <lineage>
        <taxon>Bacteria</taxon>
        <taxon>Bacillati</taxon>
        <taxon>Bacillota</taxon>
        <taxon>Bacilli</taxon>
        <taxon>Lactobacillales</taxon>
        <taxon>Enterococcaceae</taxon>
        <taxon>Enterococcus</taxon>
    </lineage>
</organism>
<keyword evidence="1" id="KW-0472">Membrane</keyword>
<dbReference type="PATRIC" id="fig|1140003.3.peg.2051"/>
<dbReference type="Pfam" id="PF06993">
    <property type="entry name" value="DUF1304"/>
    <property type="match status" value="1"/>
</dbReference>
<reference evidence="2 3" key="1">
    <citation type="submission" date="2013-03" db="EMBL/GenBank/DDBJ databases">
        <title>The Genome Sequence of Enterococcus sulfureus ATCC_49903 (PacBio/Illumina hybrid assembly).</title>
        <authorList>
            <consortium name="The Broad Institute Genomics Platform"/>
            <consortium name="The Broad Institute Genome Sequencing Center for Infectious Disease"/>
            <person name="Earl A."/>
            <person name="Russ C."/>
            <person name="Gilmore M."/>
            <person name="Surin D."/>
            <person name="Walker B."/>
            <person name="Young S."/>
            <person name="Zeng Q."/>
            <person name="Gargeya S."/>
            <person name="Fitzgerald M."/>
            <person name="Haas B."/>
            <person name="Abouelleil A."/>
            <person name="Allen A.W."/>
            <person name="Alvarado L."/>
            <person name="Arachchi H.M."/>
            <person name="Berlin A.M."/>
            <person name="Chapman S.B."/>
            <person name="Gainer-Dewar J."/>
            <person name="Goldberg J."/>
            <person name="Griggs A."/>
            <person name="Gujja S."/>
            <person name="Hansen M."/>
            <person name="Howarth C."/>
            <person name="Imamovic A."/>
            <person name="Ireland A."/>
            <person name="Larimer J."/>
            <person name="McCowan C."/>
            <person name="Murphy C."/>
            <person name="Pearson M."/>
            <person name="Poon T.W."/>
            <person name="Priest M."/>
            <person name="Roberts A."/>
            <person name="Saif S."/>
            <person name="Shea T."/>
            <person name="Sisk P."/>
            <person name="Sykes S."/>
            <person name="Wortman J."/>
            <person name="Nusbaum C."/>
            <person name="Birren B."/>
        </authorList>
    </citation>
    <scope>NUCLEOTIDE SEQUENCE [LARGE SCALE GENOMIC DNA]</scope>
    <source>
        <strain evidence="2 3">ATCC 49903</strain>
    </source>
</reference>
<dbReference type="eggNOG" id="COG3759">
    <property type="taxonomic scope" value="Bacteria"/>
</dbReference>
<dbReference type="PANTHER" id="PTHR38446">
    <property type="entry name" value="BLL0914 PROTEIN"/>
    <property type="match status" value="1"/>
</dbReference>
<dbReference type="InterPro" id="IPR009732">
    <property type="entry name" value="DUF1304"/>
</dbReference>
<dbReference type="Proteomes" id="UP000015961">
    <property type="component" value="Unassembled WGS sequence"/>
</dbReference>
<dbReference type="OrthoDB" id="9803832at2"/>
<sequence>MSVITLILGTLVAIEFLYIFYLETIATTSVKTRTTFNLSASDMESKSIQVLFKNQGVYNGLIAIGLFYSLYLSTASKEITSLILVYILLVACYGALTSDKSILLKQGGLALLTLVSLIFLG</sequence>
<dbReference type="EMBL" id="ASWO01000006">
    <property type="protein sequence ID" value="EOT83438.1"/>
    <property type="molecule type" value="Genomic_DNA"/>
</dbReference>
<keyword evidence="1" id="KW-0812">Transmembrane</keyword>
<evidence type="ECO:0000256" key="1">
    <source>
        <dbReference type="SAM" id="Phobius"/>
    </source>
</evidence>
<keyword evidence="1" id="KW-1133">Transmembrane helix</keyword>
<accession>S0KLF8</accession>
<proteinExistence type="predicted"/>
<keyword evidence="3" id="KW-1185">Reference proteome</keyword>
<dbReference type="PANTHER" id="PTHR38446:SF1">
    <property type="entry name" value="BLL0914 PROTEIN"/>
    <property type="match status" value="1"/>
</dbReference>
<comment type="caution">
    <text evidence="2">The sequence shown here is derived from an EMBL/GenBank/DDBJ whole genome shotgun (WGS) entry which is preliminary data.</text>
</comment>
<feature type="transmembrane region" description="Helical" evidence="1">
    <location>
        <begin position="102"/>
        <end position="120"/>
    </location>
</feature>
<evidence type="ECO:0008006" key="4">
    <source>
        <dbReference type="Google" id="ProtNLM"/>
    </source>
</evidence>